<evidence type="ECO:0000256" key="2">
    <source>
        <dbReference type="ARBA" id="ARBA00022777"/>
    </source>
</evidence>
<feature type="binding site" evidence="6">
    <location>
        <position position="206"/>
    </location>
    <ligand>
        <name>NAD(+)</name>
        <dbReference type="ChEBI" id="CHEBI:57540"/>
    </ligand>
</feature>
<dbReference type="InterPro" id="IPR016064">
    <property type="entry name" value="NAD/diacylglycerol_kinase_sf"/>
</dbReference>
<comment type="caution">
    <text evidence="6">Lacks conserved residue(s) required for the propagation of feature annotation.</text>
</comment>
<keyword evidence="4 6" id="KW-0520">NAD</keyword>
<organism evidence="7 8">
    <name type="scientific">Blautia intestinihominis</name>
    <dbReference type="NCBI Taxonomy" id="3133152"/>
    <lineage>
        <taxon>Bacteria</taxon>
        <taxon>Bacillati</taxon>
        <taxon>Bacillota</taxon>
        <taxon>Clostridia</taxon>
        <taxon>Lachnospirales</taxon>
        <taxon>Lachnospiraceae</taxon>
        <taxon>Blautia</taxon>
    </lineage>
</organism>
<accession>A0ABV1AF70</accession>
<gene>
    <name evidence="6" type="primary">nadK</name>
    <name evidence="7" type="ORF">WMO75_00345</name>
</gene>
<sequence length="286" mass="31692">MDKFYIITNSDKDKDLEFTGQIVEYLKANGRKCMVQQAERKQEGAYHYTNPALIPEDTECILVLGGDGTLLQAARDVVHREIPMLGVNLGTLGFLAEVDKQSVYSALDKLMEDDYEIEERMMLTGTVWRDGKIIGRDVALNDIVIGRDGHLRVVRFKNYVNDVYLNSYNADGIIISTPTGSTGYSLSCGGPIVAPNGSMTLMTPIAPHTLNTRSIIFPAEDVITVEIGEGRRQVQEYGVASFDGDTVIPMVTGDRIVIEKAAVSTKILKLNHLSFVEVLRQKMRDS</sequence>
<dbReference type="PANTHER" id="PTHR20275">
    <property type="entry name" value="NAD KINASE"/>
    <property type="match status" value="1"/>
</dbReference>
<dbReference type="SUPFAM" id="SSF111331">
    <property type="entry name" value="NAD kinase/diacylglycerol kinase-like"/>
    <property type="match status" value="1"/>
</dbReference>
<evidence type="ECO:0000256" key="4">
    <source>
        <dbReference type="ARBA" id="ARBA00023027"/>
    </source>
</evidence>
<keyword evidence="6" id="KW-0963">Cytoplasm</keyword>
<evidence type="ECO:0000313" key="7">
    <source>
        <dbReference type="EMBL" id="MEQ2356800.1"/>
    </source>
</evidence>
<comment type="cofactor">
    <cofactor evidence="6">
        <name>a divalent metal cation</name>
        <dbReference type="ChEBI" id="CHEBI:60240"/>
    </cofactor>
</comment>
<feature type="binding site" evidence="6">
    <location>
        <position position="171"/>
    </location>
    <ligand>
        <name>NAD(+)</name>
        <dbReference type="ChEBI" id="CHEBI:57540"/>
    </ligand>
</feature>
<dbReference type="PANTHER" id="PTHR20275:SF0">
    <property type="entry name" value="NAD KINASE"/>
    <property type="match status" value="1"/>
</dbReference>
<evidence type="ECO:0000256" key="6">
    <source>
        <dbReference type="HAMAP-Rule" id="MF_00361"/>
    </source>
</evidence>
<proteinExistence type="inferred from homology"/>
<dbReference type="RefSeq" id="WP_022214960.1">
    <property type="nucleotide sequence ID" value="NZ_JBBMEI010000001.1"/>
</dbReference>
<dbReference type="Gene3D" id="3.40.50.10330">
    <property type="entry name" value="Probable inorganic polyphosphate/atp-NAD kinase, domain 1"/>
    <property type="match status" value="1"/>
</dbReference>
<comment type="caution">
    <text evidence="7">The sequence shown here is derived from an EMBL/GenBank/DDBJ whole genome shotgun (WGS) entry which is preliminary data.</text>
</comment>
<dbReference type="Gene3D" id="2.60.200.30">
    <property type="entry name" value="Probable inorganic polyphosphate/atp-NAD kinase, domain 2"/>
    <property type="match status" value="1"/>
</dbReference>
<comment type="similarity">
    <text evidence="6">Belongs to the NAD kinase family.</text>
</comment>
<keyword evidence="6" id="KW-0547">Nucleotide-binding</keyword>
<evidence type="ECO:0000313" key="8">
    <source>
        <dbReference type="Proteomes" id="UP001446032"/>
    </source>
</evidence>
<protein>
    <recommendedName>
        <fullName evidence="6">NAD kinase</fullName>
        <ecNumber evidence="6">2.7.1.23</ecNumber>
    </recommendedName>
    <alternativeName>
        <fullName evidence="6">ATP-dependent NAD kinase</fullName>
    </alternativeName>
</protein>
<feature type="binding site" evidence="6">
    <location>
        <begin position="182"/>
        <end position="187"/>
    </location>
    <ligand>
        <name>NAD(+)</name>
        <dbReference type="ChEBI" id="CHEBI:57540"/>
    </ligand>
</feature>
<keyword evidence="6" id="KW-0067">ATP-binding</keyword>
<comment type="function">
    <text evidence="6">Involved in the regulation of the intracellular balance of NAD and NADP, and is a key enzyme in the biosynthesis of NADP. Catalyzes specifically the phosphorylation on 2'-hydroxyl of the adenosine moiety of NAD to yield NADP.</text>
</comment>
<keyword evidence="2 6" id="KW-0418">Kinase</keyword>
<feature type="binding site" evidence="6">
    <location>
        <begin position="67"/>
        <end position="68"/>
    </location>
    <ligand>
        <name>NAD(+)</name>
        <dbReference type="ChEBI" id="CHEBI:57540"/>
    </ligand>
</feature>
<dbReference type="Pfam" id="PF20143">
    <property type="entry name" value="NAD_kinase_C"/>
    <property type="match status" value="1"/>
</dbReference>
<comment type="subcellular location">
    <subcellularLocation>
        <location evidence="6">Cytoplasm</location>
    </subcellularLocation>
</comment>
<comment type="catalytic activity">
    <reaction evidence="5 6">
        <text>NAD(+) + ATP = ADP + NADP(+) + H(+)</text>
        <dbReference type="Rhea" id="RHEA:18629"/>
        <dbReference type="ChEBI" id="CHEBI:15378"/>
        <dbReference type="ChEBI" id="CHEBI:30616"/>
        <dbReference type="ChEBI" id="CHEBI:57540"/>
        <dbReference type="ChEBI" id="CHEBI:58349"/>
        <dbReference type="ChEBI" id="CHEBI:456216"/>
        <dbReference type="EC" id="2.7.1.23"/>
    </reaction>
</comment>
<evidence type="ECO:0000256" key="5">
    <source>
        <dbReference type="ARBA" id="ARBA00047925"/>
    </source>
</evidence>
<name>A0ABV1AF70_9FIRM</name>
<feature type="binding site" evidence="6">
    <location>
        <position position="152"/>
    </location>
    <ligand>
        <name>NAD(+)</name>
        <dbReference type="ChEBI" id="CHEBI:57540"/>
    </ligand>
</feature>
<evidence type="ECO:0000256" key="1">
    <source>
        <dbReference type="ARBA" id="ARBA00022679"/>
    </source>
</evidence>
<dbReference type="Pfam" id="PF01513">
    <property type="entry name" value="NAD_kinase"/>
    <property type="match status" value="1"/>
</dbReference>
<keyword evidence="8" id="KW-1185">Reference proteome</keyword>
<keyword evidence="3 6" id="KW-0521">NADP</keyword>
<dbReference type="InterPro" id="IPR017438">
    <property type="entry name" value="ATP-NAD_kinase_N"/>
</dbReference>
<dbReference type="EMBL" id="JBBMEI010000001">
    <property type="protein sequence ID" value="MEQ2356800.1"/>
    <property type="molecule type" value="Genomic_DNA"/>
</dbReference>
<dbReference type="GO" id="GO:0016301">
    <property type="term" value="F:kinase activity"/>
    <property type="evidence" value="ECO:0007669"/>
    <property type="project" value="UniProtKB-KW"/>
</dbReference>
<keyword evidence="1 6" id="KW-0808">Transferase</keyword>
<dbReference type="HAMAP" id="MF_00361">
    <property type="entry name" value="NAD_kinase"/>
    <property type="match status" value="1"/>
</dbReference>
<reference evidence="7 8" key="1">
    <citation type="submission" date="2024-03" db="EMBL/GenBank/DDBJ databases">
        <title>Human intestinal bacterial collection.</title>
        <authorList>
            <person name="Pauvert C."/>
            <person name="Hitch T.C.A."/>
            <person name="Clavel T."/>
        </authorList>
    </citation>
    <scope>NUCLEOTIDE SEQUENCE [LARGE SCALE GENOMIC DNA]</scope>
    <source>
        <strain evidence="7 8">CLA-AA-H95</strain>
    </source>
</reference>
<dbReference type="InterPro" id="IPR002504">
    <property type="entry name" value="NADK"/>
</dbReference>
<feature type="active site" description="Proton acceptor" evidence="6">
    <location>
        <position position="67"/>
    </location>
</feature>
<dbReference type="InterPro" id="IPR017437">
    <property type="entry name" value="ATP-NAD_kinase_PpnK-typ_C"/>
</dbReference>
<evidence type="ECO:0000256" key="3">
    <source>
        <dbReference type="ARBA" id="ARBA00022857"/>
    </source>
</evidence>
<feature type="binding site" evidence="6">
    <location>
        <begin position="141"/>
        <end position="142"/>
    </location>
    <ligand>
        <name>NAD(+)</name>
        <dbReference type="ChEBI" id="CHEBI:57540"/>
    </ligand>
</feature>
<dbReference type="EC" id="2.7.1.23" evidence="6"/>
<dbReference type="Proteomes" id="UP001446032">
    <property type="component" value="Unassembled WGS sequence"/>
</dbReference>